<gene>
    <name evidence="3" type="ORF">MSPICULIGERA_LOCUS3246</name>
</gene>
<dbReference type="GO" id="GO:0005771">
    <property type="term" value="C:multivesicular body"/>
    <property type="evidence" value="ECO:0007669"/>
    <property type="project" value="TreeGrafter"/>
</dbReference>
<dbReference type="Pfam" id="PF03357">
    <property type="entry name" value="Snf7"/>
    <property type="match status" value="1"/>
</dbReference>
<evidence type="ECO:0000256" key="1">
    <source>
        <dbReference type="ARBA" id="ARBA00006190"/>
    </source>
</evidence>
<dbReference type="AlphaFoldDB" id="A0AA36CAG8"/>
<proteinExistence type="inferred from homology"/>
<dbReference type="Proteomes" id="UP001177023">
    <property type="component" value="Unassembled WGS sequence"/>
</dbReference>
<dbReference type="PANTHER" id="PTHR22761">
    <property type="entry name" value="CHARGED MULTIVESICULAR BODY PROTEIN"/>
    <property type="match status" value="1"/>
</dbReference>
<protein>
    <submittedName>
        <fullName evidence="3">Uncharacterized protein</fullName>
    </submittedName>
</protein>
<evidence type="ECO:0000313" key="4">
    <source>
        <dbReference type="Proteomes" id="UP001177023"/>
    </source>
</evidence>
<name>A0AA36CAG8_9BILA</name>
<sequence length="261" mass="29177">MPSRLDLRRRAREAKAKLVEVIDDGIDSIRDNFAEIDMSMFGRLFGKKKEEITAEDAINQLKDTEAILVKKQEYYERKIEEEIAAAKKYGKTNQNMALNALRRKKHHELELSRIDGTLAKLEAQRGALEDAGTNAEVLNVLAESSKTLKKANMNLDIDKVNDLMDDIGEQMADSAEMNEAISRNAGGETVDEDELMDELRELEKSAATSKPRKVAVAVEVSEEMEVDELPEVPTGPVTRSKKAQVKKQDTMAELEAWAAAN</sequence>
<dbReference type="InterPro" id="IPR005024">
    <property type="entry name" value="Snf7_fam"/>
</dbReference>
<comment type="caution">
    <text evidence="3">The sequence shown here is derived from an EMBL/GenBank/DDBJ whole genome shotgun (WGS) entry which is preliminary data.</text>
</comment>
<feature type="non-terminal residue" evidence="3">
    <location>
        <position position="1"/>
    </location>
</feature>
<evidence type="ECO:0000256" key="2">
    <source>
        <dbReference type="SAM" id="MobiDB-lite"/>
    </source>
</evidence>
<dbReference type="GO" id="GO:0000815">
    <property type="term" value="C:ESCRT III complex"/>
    <property type="evidence" value="ECO:0007669"/>
    <property type="project" value="TreeGrafter"/>
</dbReference>
<comment type="similarity">
    <text evidence="1">Belongs to the SNF7 family.</text>
</comment>
<dbReference type="GO" id="GO:0032511">
    <property type="term" value="P:late endosome to vacuole transport via multivesicular body sorting pathway"/>
    <property type="evidence" value="ECO:0007669"/>
    <property type="project" value="TreeGrafter"/>
</dbReference>
<keyword evidence="4" id="KW-1185">Reference proteome</keyword>
<evidence type="ECO:0000313" key="3">
    <source>
        <dbReference type="EMBL" id="CAJ0564572.1"/>
    </source>
</evidence>
<organism evidence="3 4">
    <name type="scientific">Mesorhabditis spiculigera</name>
    <dbReference type="NCBI Taxonomy" id="96644"/>
    <lineage>
        <taxon>Eukaryota</taxon>
        <taxon>Metazoa</taxon>
        <taxon>Ecdysozoa</taxon>
        <taxon>Nematoda</taxon>
        <taxon>Chromadorea</taxon>
        <taxon>Rhabditida</taxon>
        <taxon>Rhabditina</taxon>
        <taxon>Rhabditomorpha</taxon>
        <taxon>Rhabditoidea</taxon>
        <taxon>Rhabditidae</taxon>
        <taxon>Mesorhabditinae</taxon>
        <taxon>Mesorhabditis</taxon>
    </lineage>
</organism>
<dbReference type="Gene3D" id="1.10.287.1060">
    <property type="entry name" value="ESAT-6-like"/>
    <property type="match status" value="1"/>
</dbReference>
<dbReference type="Gene3D" id="6.10.250.1710">
    <property type="match status" value="1"/>
</dbReference>
<dbReference type="EMBL" id="CATQJA010000890">
    <property type="protein sequence ID" value="CAJ0564572.1"/>
    <property type="molecule type" value="Genomic_DNA"/>
</dbReference>
<feature type="region of interest" description="Disordered" evidence="2">
    <location>
        <begin position="224"/>
        <end position="245"/>
    </location>
</feature>
<dbReference type="GO" id="GO:0009898">
    <property type="term" value="C:cytoplasmic side of plasma membrane"/>
    <property type="evidence" value="ECO:0007669"/>
    <property type="project" value="TreeGrafter"/>
</dbReference>
<accession>A0AA36CAG8</accession>
<reference evidence="3" key="1">
    <citation type="submission" date="2023-06" db="EMBL/GenBank/DDBJ databases">
        <authorList>
            <person name="Delattre M."/>
        </authorList>
    </citation>
    <scope>NUCLEOTIDE SEQUENCE</scope>
    <source>
        <strain evidence="3">AF72</strain>
    </source>
</reference>
<dbReference type="PANTHER" id="PTHR22761:SF78">
    <property type="entry name" value="CHARGED MULTIVESICULAR BODY PROTEIN 4B"/>
    <property type="match status" value="1"/>
</dbReference>
<dbReference type="GO" id="GO:0006900">
    <property type="term" value="P:vesicle budding from membrane"/>
    <property type="evidence" value="ECO:0007669"/>
    <property type="project" value="TreeGrafter"/>
</dbReference>